<evidence type="ECO:0000313" key="10">
    <source>
        <dbReference type="Proteomes" id="UP000441585"/>
    </source>
</evidence>
<accession>A0A6I2M9B7</accession>
<keyword evidence="10" id="KW-1185">Reference proteome</keyword>
<evidence type="ECO:0000256" key="4">
    <source>
        <dbReference type="ARBA" id="ARBA00023172"/>
    </source>
</evidence>
<evidence type="ECO:0000256" key="5">
    <source>
        <dbReference type="PROSITE-ProRule" id="PRU01248"/>
    </source>
</evidence>
<dbReference type="GO" id="GO:0003677">
    <property type="term" value="F:DNA binding"/>
    <property type="evidence" value="ECO:0007669"/>
    <property type="project" value="UniProtKB-UniRule"/>
</dbReference>
<name>A0A6I2M9B7_9BACI</name>
<proteinExistence type="inferred from homology"/>
<dbReference type="InterPro" id="IPR011010">
    <property type="entry name" value="DNA_brk_join_enz"/>
</dbReference>
<evidence type="ECO:0000256" key="3">
    <source>
        <dbReference type="ARBA" id="ARBA00023125"/>
    </source>
</evidence>
<organism evidence="9 10">
    <name type="scientific">Metabacillus idriensis</name>
    <dbReference type="NCBI Taxonomy" id="324768"/>
    <lineage>
        <taxon>Bacteria</taxon>
        <taxon>Bacillati</taxon>
        <taxon>Bacillota</taxon>
        <taxon>Bacilli</taxon>
        <taxon>Bacillales</taxon>
        <taxon>Bacillaceae</taxon>
        <taxon>Metabacillus</taxon>
    </lineage>
</organism>
<reference evidence="9 10" key="1">
    <citation type="submission" date="2019-11" db="EMBL/GenBank/DDBJ databases">
        <title>Bacillus idriensis genome.</title>
        <authorList>
            <person name="Konopka E.N."/>
            <person name="Newman J.D."/>
        </authorList>
    </citation>
    <scope>NUCLEOTIDE SEQUENCE [LARGE SCALE GENOMIC DNA]</scope>
    <source>
        <strain evidence="9 10">DSM 19097</strain>
    </source>
</reference>
<dbReference type="InterPro" id="IPR002104">
    <property type="entry name" value="Integrase_catalytic"/>
</dbReference>
<dbReference type="InterPro" id="IPR010998">
    <property type="entry name" value="Integrase_recombinase_N"/>
</dbReference>
<keyword evidence="3 5" id="KW-0238">DNA-binding</keyword>
<evidence type="ECO:0000256" key="6">
    <source>
        <dbReference type="SAM" id="MobiDB-lite"/>
    </source>
</evidence>
<evidence type="ECO:0000256" key="2">
    <source>
        <dbReference type="ARBA" id="ARBA00022908"/>
    </source>
</evidence>
<dbReference type="Gene3D" id="1.10.150.130">
    <property type="match status" value="1"/>
</dbReference>
<dbReference type="GO" id="GO:0015074">
    <property type="term" value="P:DNA integration"/>
    <property type="evidence" value="ECO:0007669"/>
    <property type="project" value="UniProtKB-KW"/>
</dbReference>
<comment type="caution">
    <text evidence="9">The sequence shown here is derived from an EMBL/GenBank/DDBJ whole genome shotgun (WGS) entry which is preliminary data.</text>
</comment>
<comment type="similarity">
    <text evidence="1">Belongs to the 'phage' integrase family.</text>
</comment>
<sequence>MRGLAYFQKVPAKNKQGYKWKCTEDAPRDPVTGERRQITRRGDTKKEASEKVQLALKELEQNNYLSLDNKVTFKDFLPDWLDTYKKGKVKPSTYESHKRNISTHLLANFGHLKVRDLTVHRYQKYINTLLETRKTATVQHINATMSNALKKAAELGIITKNPCVGVIIKKRNEIVEEKIQYWVKEDIKLFLKCCKQDKETYFFLFLTLIRTGLRKGEAMALQWEDIDLDKAELNVNKTLLYHLSSEEDAFGPPKTNSSYRTIKLDPYLIQELRKLKHLQNKRKLLYGDRYSKLNFVFCKEDGKRLRDRTIQTAFERLKRVSRLPNIKIHDLRHTHAVMLLEAEVSLKEIQERLGHKDIMTTGNIYSHVTKSMEAKSINKFSEYMADSNTF</sequence>
<dbReference type="Gene3D" id="1.10.443.10">
    <property type="entry name" value="Intergrase catalytic core"/>
    <property type="match status" value="1"/>
</dbReference>
<keyword evidence="2" id="KW-0229">DNA integration</keyword>
<dbReference type="EMBL" id="WKKF01000002">
    <property type="protein sequence ID" value="MRX54790.1"/>
    <property type="molecule type" value="Genomic_DNA"/>
</dbReference>
<dbReference type="Proteomes" id="UP000441585">
    <property type="component" value="Unassembled WGS sequence"/>
</dbReference>
<keyword evidence="4" id="KW-0233">DNA recombination</keyword>
<dbReference type="PANTHER" id="PTHR30349:SF64">
    <property type="entry name" value="PROPHAGE INTEGRASE INTD-RELATED"/>
    <property type="match status" value="1"/>
</dbReference>
<dbReference type="GO" id="GO:0006310">
    <property type="term" value="P:DNA recombination"/>
    <property type="evidence" value="ECO:0007669"/>
    <property type="project" value="UniProtKB-KW"/>
</dbReference>
<dbReference type="InterPro" id="IPR050090">
    <property type="entry name" value="Tyrosine_recombinase_XerCD"/>
</dbReference>
<dbReference type="PROSITE" id="PS51898">
    <property type="entry name" value="TYR_RECOMBINASE"/>
    <property type="match status" value="1"/>
</dbReference>
<feature type="region of interest" description="Disordered" evidence="6">
    <location>
        <begin position="23"/>
        <end position="46"/>
    </location>
</feature>
<dbReference type="Pfam" id="PF00589">
    <property type="entry name" value="Phage_integrase"/>
    <property type="match status" value="1"/>
</dbReference>
<dbReference type="PANTHER" id="PTHR30349">
    <property type="entry name" value="PHAGE INTEGRASE-RELATED"/>
    <property type="match status" value="1"/>
</dbReference>
<evidence type="ECO:0000313" key="9">
    <source>
        <dbReference type="EMBL" id="MRX54790.1"/>
    </source>
</evidence>
<dbReference type="PROSITE" id="PS51900">
    <property type="entry name" value="CB"/>
    <property type="match status" value="1"/>
</dbReference>
<dbReference type="Pfam" id="PF14659">
    <property type="entry name" value="Phage_int_SAM_3"/>
    <property type="match status" value="1"/>
</dbReference>
<dbReference type="CDD" id="cd01189">
    <property type="entry name" value="INT_ICEBs1_C_like"/>
    <property type="match status" value="1"/>
</dbReference>
<dbReference type="InterPro" id="IPR044068">
    <property type="entry name" value="CB"/>
</dbReference>
<dbReference type="AlphaFoldDB" id="A0A6I2M9B7"/>
<feature type="domain" description="Tyr recombinase" evidence="7">
    <location>
        <begin position="177"/>
        <end position="378"/>
    </location>
</feature>
<dbReference type="Pfam" id="PF14657">
    <property type="entry name" value="Arm-DNA-bind_4"/>
    <property type="match status" value="1"/>
</dbReference>
<protein>
    <submittedName>
        <fullName evidence="9">Tyrosine-type recombinase/integrase</fullName>
    </submittedName>
</protein>
<dbReference type="SUPFAM" id="SSF56349">
    <property type="entry name" value="DNA breaking-rejoining enzymes"/>
    <property type="match status" value="1"/>
</dbReference>
<evidence type="ECO:0000256" key="1">
    <source>
        <dbReference type="ARBA" id="ARBA00008857"/>
    </source>
</evidence>
<dbReference type="InterPro" id="IPR028259">
    <property type="entry name" value="AP2-like_int_N"/>
</dbReference>
<dbReference type="InterPro" id="IPR013762">
    <property type="entry name" value="Integrase-like_cat_sf"/>
</dbReference>
<evidence type="ECO:0000259" key="8">
    <source>
        <dbReference type="PROSITE" id="PS51900"/>
    </source>
</evidence>
<dbReference type="InterPro" id="IPR004107">
    <property type="entry name" value="Integrase_SAM-like_N"/>
</dbReference>
<gene>
    <name evidence="9" type="ORF">GJU41_12475</name>
</gene>
<evidence type="ECO:0000259" key="7">
    <source>
        <dbReference type="PROSITE" id="PS51898"/>
    </source>
</evidence>
<feature type="domain" description="Core-binding (CB)" evidence="8">
    <location>
        <begin position="71"/>
        <end position="153"/>
    </location>
</feature>